<feature type="domain" description="Cyanophage baseplate Pam3 plug gp18" evidence="1">
    <location>
        <begin position="3"/>
        <end position="95"/>
    </location>
</feature>
<gene>
    <name evidence="2" type="ORF">Orimi01_00024</name>
</gene>
<dbReference type="Pfam" id="PF22479">
    <property type="entry name" value="Pam3_gp18"/>
    <property type="match status" value="1"/>
</dbReference>
<protein>
    <submittedName>
        <fullName evidence="2">Structural protein</fullName>
    </submittedName>
</protein>
<evidence type="ECO:0000259" key="1">
    <source>
        <dbReference type="Pfam" id="PF22479"/>
    </source>
</evidence>
<name>A0AAU6W2H5_9VIRU</name>
<reference evidence="2" key="1">
    <citation type="journal article" date="2024" name="J. Gen. Virol.">
        <title>Novel phages of Pseudomonas syringae unveil numerous potential auxiliary metabolic genes.</title>
        <authorList>
            <person name="Feltin C."/>
            <person name="Garneau J.R."/>
            <person name="Morris C.E."/>
            <person name="Berard A."/>
            <person name="Torres-Barcelo C."/>
        </authorList>
    </citation>
    <scope>NUCLEOTIDE SEQUENCE</scope>
</reference>
<dbReference type="EMBL" id="PP179326">
    <property type="protein sequence ID" value="XAI70681.1"/>
    <property type="molecule type" value="Genomic_DNA"/>
</dbReference>
<proteinExistence type="predicted"/>
<accession>A0AAU6W2H5</accession>
<organism evidence="2">
    <name type="scientific">Pseudomonas phage Orimi01</name>
    <dbReference type="NCBI Taxonomy" id="3138541"/>
    <lineage>
        <taxon>Viruses</taxon>
    </lineage>
</organism>
<evidence type="ECO:0000313" key="2">
    <source>
        <dbReference type="EMBL" id="XAI70681.1"/>
    </source>
</evidence>
<dbReference type="InterPro" id="IPR054252">
    <property type="entry name" value="Pam3_gp18"/>
</dbReference>
<sequence length="98" mass="10582">MISRIPLRQVPSQGINITLAGQPCTIFLRQIGGRQYLSLSVNGDVICTNVLVVNRSGIIRAKHKGFIGEIAAVDTQGDAAPEYTGWGSRWVLAFNDAV</sequence>